<dbReference type="KEGG" id="hmo:HM1_0399"/>
<organism evidence="2 3">
    <name type="scientific">Heliobacterium modesticaldum (strain ATCC 51547 / Ice1)</name>
    <dbReference type="NCBI Taxonomy" id="498761"/>
    <lineage>
        <taxon>Bacteria</taxon>
        <taxon>Bacillati</taxon>
        <taxon>Bacillota</taxon>
        <taxon>Clostridia</taxon>
        <taxon>Eubacteriales</taxon>
        <taxon>Heliobacteriaceae</taxon>
        <taxon>Heliomicrobium</taxon>
    </lineage>
</organism>
<keyword evidence="1" id="KW-0175">Coiled coil</keyword>
<keyword evidence="3" id="KW-1185">Reference proteome</keyword>
<sequence>MEVIGLKGQVKELEARVVSIEKQLEILARHLAYITSDPFPLR</sequence>
<evidence type="ECO:0000313" key="3">
    <source>
        <dbReference type="Proteomes" id="UP000008550"/>
    </source>
</evidence>
<protein>
    <submittedName>
        <fullName evidence="2">Uncharacterized protein</fullName>
    </submittedName>
</protein>
<proteinExistence type="predicted"/>
<dbReference type="Proteomes" id="UP000008550">
    <property type="component" value="Chromosome"/>
</dbReference>
<accession>B0TF33</accession>
<evidence type="ECO:0000313" key="2">
    <source>
        <dbReference type="EMBL" id="ABZ83016.1"/>
    </source>
</evidence>
<reference evidence="2 3" key="1">
    <citation type="journal article" date="2008" name="J. Bacteriol.">
        <title>The genome of Heliobacterium modesticaldum, a phototrophic representative of the Firmicutes containing the simplest photosynthetic apparatus.</title>
        <authorList>
            <person name="Sattley W.M."/>
            <person name="Madigan M.T."/>
            <person name="Swingley W.D."/>
            <person name="Cheung P.C."/>
            <person name="Clocksin K.M."/>
            <person name="Conrad A.L."/>
            <person name="Dejesa L.C."/>
            <person name="Honchak B.M."/>
            <person name="Jung D.O."/>
            <person name="Karbach L.E."/>
            <person name="Kurdoglu A."/>
            <person name="Lahiri S."/>
            <person name="Mastrian S.D."/>
            <person name="Page L.E."/>
            <person name="Taylor H.L."/>
            <person name="Wang Z.T."/>
            <person name="Raymond J."/>
            <person name="Chen M."/>
            <person name="Blankenship R.E."/>
            <person name="Touchman J.W."/>
        </authorList>
    </citation>
    <scope>NUCLEOTIDE SEQUENCE [LARGE SCALE GENOMIC DNA]</scope>
    <source>
        <strain evidence="3">ATCC 51547 / Ice1</strain>
    </source>
</reference>
<dbReference type="AlphaFoldDB" id="B0TF33"/>
<evidence type="ECO:0000256" key="1">
    <source>
        <dbReference type="SAM" id="Coils"/>
    </source>
</evidence>
<name>B0TF33_HELMI</name>
<dbReference type="HOGENOM" id="CLU_3252454_0_0_9"/>
<gene>
    <name evidence="2" type="ORF">HM1_0399</name>
</gene>
<feature type="coiled-coil region" evidence="1">
    <location>
        <begin position="3"/>
        <end position="30"/>
    </location>
</feature>
<dbReference type="EMBL" id="CP000930">
    <property type="protein sequence ID" value="ABZ83016.1"/>
    <property type="molecule type" value="Genomic_DNA"/>
</dbReference>